<reference evidence="1" key="1">
    <citation type="submission" date="2014-11" db="EMBL/GenBank/DDBJ databases">
        <authorList>
            <person name="Amaro Gonzalez C."/>
        </authorList>
    </citation>
    <scope>NUCLEOTIDE SEQUENCE</scope>
</reference>
<evidence type="ECO:0000313" key="1">
    <source>
        <dbReference type="EMBL" id="JAH47312.1"/>
    </source>
</evidence>
<organism evidence="1">
    <name type="scientific">Anguilla anguilla</name>
    <name type="common">European freshwater eel</name>
    <name type="synonym">Muraena anguilla</name>
    <dbReference type="NCBI Taxonomy" id="7936"/>
    <lineage>
        <taxon>Eukaryota</taxon>
        <taxon>Metazoa</taxon>
        <taxon>Chordata</taxon>
        <taxon>Craniata</taxon>
        <taxon>Vertebrata</taxon>
        <taxon>Euteleostomi</taxon>
        <taxon>Actinopterygii</taxon>
        <taxon>Neopterygii</taxon>
        <taxon>Teleostei</taxon>
        <taxon>Anguilliformes</taxon>
        <taxon>Anguillidae</taxon>
        <taxon>Anguilla</taxon>
    </lineage>
</organism>
<protein>
    <submittedName>
        <fullName evidence="1">Uncharacterized protein</fullName>
    </submittedName>
</protein>
<dbReference type="AlphaFoldDB" id="A0A0E9T1D5"/>
<reference evidence="1" key="2">
    <citation type="journal article" date="2015" name="Fish Shellfish Immunol.">
        <title>Early steps in the European eel (Anguilla anguilla)-Vibrio vulnificus interaction in the gills: Role of the RtxA13 toxin.</title>
        <authorList>
            <person name="Callol A."/>
            <person name="Pajuelo D."/>
            <person name="Ebbesson L."/>
            <person name="Teles M."/>
            <person name="MacKenzie S."/>
            <person name="Amaro C."/>
        </authorList>
    </citation>
    <scope>NUCLEOTIDE SEQUENCE</scope>
</reference>
<name>A0A0E9T1D5_ANGAN</name>
<accession>A0A0E9T1D5</accession>
<dbReference type="EMBL" id="GBXM01061265">
    <property type="protein sequence ID" value="JAH47312.1"/>
    <property type="molecule type" value="Transcribed_RNA"/>
</dbReference>
<proteinExistence type="predicted"/>
<sequence length="21" mass="2630">MQRLLLVSWLVLRNCRTIMRK</sequence>